<evidence type="ECO:0000256" key="2">
    <source>
        <dbReference type="PROSITE-ProRule" id="PRU00192"/>
    </source>
</evidence>
<dbReference type="InterPro" id="IPR003604">
    <property type="entry name" value="Matrin/U1-like-C_Znf_C2H2"/>
</dbReference>
<feature type="domain" description="SH3" evidence="4">
    <location>
        <begin position="116"/>
        <end position="184"/>
    </location>
</feature>
<dbReference type="OrthoDB" id="5971719at2759"/>
<reference evidence="6" key="1">
    <citation type="submission" date="2015-02" db="EMBL/GenBank/DDBJ databases">
        <title>Genome sequencing for Strongylocentrotus purpuratus.</title>
        <authorList>
            <person name="Murali S."/>
            <person name="Liu Y."/>
            <person name="Vee V."/>
            <person name="English A."/>
            <person name="Wang M."/>
            <person name="Skinner E."/>
            <person name="Han Y."/>
            <person name="Muzny D.M."/>
            <person name="Worley K.C."/>
            <person name="Gibbs R.A."/>
        </authorList>
    </citation>
    <scope>NUCLEOTIDE SEQUENCE</scope>
</reference>
<dbReference type="PROSITE" id="PS00028">
    <property type="entry name" value="ZINC_FINGER_C2H2_1"/>
    <property type="match status" value="1"/>
</dbReference>
<keyword evidence="1 2" id="KW-0728">SH3 domain</keyword>
<name>A0A7M7RGY2_STRPU</name>
<organism evidence="5 6">
    <name type="scientific">Strongylocentrotus purpuratus</name>
    <name type="common">Purple sea urchin</name>
    <dbReference type="NCBI Taxonomy" id="7668"/>
    <lineage>
        <taxon>Eukaryota</taxon>
        <taxon>Metazoa</taxon>
        <taxon>Echinodermata</taxon>
        <taxon>Eleutherozoa</taxon>
        <taxon>Echinozoa</taxon>
        <taxon>Echinoidea</taxon>
        <taxon>Euechinoidea</taxon>
        <taxon>Echinacea</taxon>
        <taxon>Camarodonta</taxon>
        <taxon>Echinidea</taxon>
        <taxon>Strongylocentrotidae</taxon>
        <taxon>Strongylocentrotus</taxon>
    </lineage>
</organism>
<sequence length="278" mass="29846">MAQAQQAISHWSIGRGRGRGSRQQPYTPSRRPGEQCTPSTDQSTAEVARVETDLSKCSLNSSRPENENKVPSSSSAGTSSPARSSSAATGATSAGTSSPARSASATSAPSAAGLKAGVALLKAKFSYKANPDSPLGDKELTMKQGQNLVYLETSKDNEIWWKVQTKDGSEQGFVPSSYMEVVAEKVTQLPWLAAKQSAEEAELPKCKPVWKAYVSAYNREGNVTPGNSSPASTDLTQYYCKWCAKQLNGPHPYSAHIHSKAHKEEVQLAKENGEYTED</sequence>
<protein>
    <recommendedName>
        <fullName evidence="4">SH3 domain-containing protein</fullName>
    </recommendedName>
</protein>
<dbReference type="InterPro" id="IPR036028">
    <property type="entry name" value="SH3-like_dom_sf"/>
</dbReference>
<dbReference type="EnsemblMetazoa" id="XM_795351">
    <property type="protein sequence ID" value="XP_800444"/>
    <property type="gene ID" value="LOC587286"/>
</dbReference>
<evidence type="ECO:0000256" key="1">
    <source>
        <dbReference type="ARBA" id="ARBA00022443"/>
    </source>
</evidence>
<dbReference type="InParanoid" id="A0A7M7RGY2"/>
<dbReference type="InterPro" id="IPR013087">
    <property type="entry name" value="Znf_C2H2_type"/>
</dbReference>
<dbReference type="RefSeq" id="XP_800444.2">
    <property type="nucleotide sequence ID" value="XM_795351.5"/>
</dbReference>
<dbReference type="InterPro" id="IPR001452">
    <property type="entry name" value="SH3_domain"/>
</dbReference>
<evidence type="ECO:0000259" key="4">
    <source>
        <dbReference type="PROSITE" id="PS50002"/>
    </source>
</evidence>
<keyword evidence="6" id="KW-1185">Reference proteome</keyword>
<dbReference type="KEGG" id="spu:587286"/>
<dbReference type="GO" id="GO:0008270">
    <property type="term" value="F:zinc ion binding"/>
    <property type="evidence" value="ECO:0007669"/>
    <property type="project" value="InterPro"/>
</dbReference>
<dbReference type="Gene3D" id="2.30.30.40">
    <property type="entry name" value="SH3 Domains"/>
    <property type="match status" value="1"/>
</dbReference>
<feature type="region of interest" description="Disordered" evidence="3">
    <location>
        <begin position="258"/>
        <end position="278"/>
    </location>
</feature>
<feature type="compositionally biased region" description="Polar residues" evidence="3">
    <location>
        <begin position="36"/>
        <end position="45"/>
    </location>
</feature>
<reference evidence="5" key="2">
    <citation type="submission" date="2021-01" db="UniProtKB">
        <authorList>
            <consortium name="EnsemblMetazoa"/>
        </authorList>
    </citation>
    <scope>IDENTIFICATION</scope>
</reference>
<evidence type="ECO:0000313" key="5">
    <source>
        <dbReference type="EnsemblMetazoa" id="XP_800444"/>
    </source>
</evidence>
<evidence type="ECO:0000313" key="6">
    <source>
        <dbReference type="Proteomes" id="UP000007110"/>
    </source>
</evidence>
<dbReference type="GO" id="GO:0003676">
    <property type="term" value="F:nucleic acid binding"/>
    <property type="evidence" value="ECO:0007669"/>
    <property type="project" value="InterPro"/>
</dbReference>
<feature type="compositionally biased region" description="Low complexity" evidence="3">
    <location>
        <begin position="71"/>
        <end position="109"/>
    </location>
</feature>
<dbReference type="SUPFAM" id="SSF57667">
    <property type="entry name" value="beta-beta-alpha zinc fingers"/>
    <property type="match status" value="1"/>
</dbReference>
<dbReference type="SMART" id="SM00451">
    <property type="entry name" value="ZnF_U1"/>
    <property type="match status" value="1"/>
</dbReference>
<dbReference type="SMART" id="SM00326">
    <property type="entry name" value="SH3"/>
    <property type="match status" value="1"/>
</dbReference>
<dbReference type="GeneID" id="587286"/>
<dbReference type="OMA" id="ISHWSIG"/>
<proteinExistence type="predicted"/>
<accession>A0A7M7RGY2</accession>
<dbReference type="PROSITE" id="PS50002">
    <property type="entry name" value="SH3"/>
    <property type="match status" value="1"/>
</dbReference>
<dbReference type="Gene3D" id="3.30.160.60">
    <property type="entry name" value="Classic Zinc Finger"/>
    <property type="match status" value="1"/>
</dbReference>
<evidence type="ECO:0000256" key="3">
    <source>
        <dbReference type="SAM" id="MobiDB-lite"/>
    </source>
</evidence>
<dbReference type="InterPro" id="IPR036236">
    <property type="entry name" value="Znf_C2H2_sf"/>
</dbReference>
<dbReference type="Pfam" id="PF00018">
    <property type="entry name" value="SH3_1"/>
    <property type="match status" value="1"/>
</dbReference>
<dbReference type="SUPFAM" id="SSF50044">
    <property type="entry name" value="SH3-domain"/>
    <property type="match status" value="1"/>
</dbReference>
<feature type="compositionally biased region" description="Basic and acidic residues" evidence="3">
    <location>
        <begin position="262"/>
        <end position="278"/>
    </location>
</feature>
<dbReference type="Proteomes" id="UP000007110">
    <property type="component" value="Unassembled WGS sequence"/>
</dbReference>
<feature type="region of interest" description="Disordered" evidence="3">
    <location>
        <begin position="1"/>
        <end position="109"/>
    </location>
</feature>
<dbReference type="AlphaFoldDB" id="A0A7M7RGY2"/>